<dbReference type="InterPro" id="IPR009293">
    <property type="entry name" value="UPF0478"/>
</dbReference>
<gene>
    <name evidence="2" type="ORF">SAMN05216231_3760</name>
</gene>
<dbReference type="EMBL" id="FNKD01000006">
    <property type="protein sequence ID" value="SDR14362.1"/>
    <property type="molecule type" value="Genomic_DNA"/>
</dbReference>
<dbReference type="PANTHER" id="PTHR40070">
    <property type="entry name" value="UPF0478 PROTEIN YTXG"/>
    <property type="match status" value="1"/>
</dbReference>
<name>A0A1H1GMC1_9BACI</name>
<accession>A0A1H1GMC1</accession>
<evidence type="ECO:0000313" key="2">
    <source>
        <dbReference type="EMBL" id="SDR14362.1"/>
    </source>
</evidence>
<dbReference type="AlphaFoldDB" id="A0A1H1GMC1"/>
<keyword evidence="1" id="KW-0812">Transmembrane</keyword>
<feature type="transmembrane region" description="Helical" evidence="1">
    <location>
        <begin position="6"/>
        <end position="26"/>
    </location>
</feature>
<keyword evidence="1" id="KW-1133">Transmembrane helix</keyword>
<proteinExistence type="predicted"/>
<protein>
    <submittedName>
        <fullName evidence="2">Uncharacterized protein YoxC, contains an MCP-like domain</fullName>
    </submittedName>
</protein>
<dbReference type="Proteomes" id="UP000199444">
    <property type="component" value="Unassembled WGS sequence"/>
</dbReference>
<dbReference type="PANTHER" id="PTHR40070:SF1">
    <property type="entry name" value="UPF0478 PROTEIN YTXG"/>
    <property type="match status" value="1"/>
</dbReference>
<dbReference type="Pfam" id="PF06103">
    <property type="entry name" value="DUF948"/>
    <property type="match status" value="1"/>
</dbReference>
<evidence type="ECO:0000256" key="1">
    <source>
        <dbReference type="SAM" id="Phobius"/>
    </source>
</evidence>
<dbReference type="RefSeq" id="WP_092494468.1">
    <property type="nucleotide sequence ID" value="NZ_FNKD01000006.1"/>
</dbReference>
<keyword evidence="3" id="KW-1185">Reference proteome</keyword>
<evidence type="ECO:0000313" key="3">
    <source>
        <dbReference type="Proteomes" id="UP000199444"/>
    </source>
</evidence>
<keyword evidence="1" id="KW-0472">Membrane</keyword>
<sequence>MELVYVGVLLFALAFALIVIYISFVLKRVSSTIETLGETLGEVEGKLQYITPEIRNTLHETEKMVDDFDDKIKATDNVFKSLENVGTSLNSSSEMLAQQAKKLPEYTSTQSMNRIAESIRWGEVAYRIAKKWKHRNDKNELIAQEENLPAKK</sequence>
<reference evidence="2 3" key="1">
    <citation type="submission" date="2016-10" db="EMBL/GenBank/DDBJ databases">
        <authorList>
            <person name="de Groot N.N."/>
        </authorList>
    </citation>
    <scope>NUCLEOTIDE SEQUENCE [LARGE SCALE GENOMIC DNA]</scope>
    <source>
        <strain evidence="2 3">CGMCC 1.10449</strain>
    </source>
</reference>
<dbReference type="STRING" id="553311.SAMN05216231_3760"/>
<organism evidence="2 3">
    <name type="scientific">Virgibacillus salinus</name>
    <dbReference type="NCBI Taxonomy" id="553311"/>
    <lineage>
        <taxon>Bacteria</taxon>
        <taxon>Bacillati</taxon>
        <taxon>Bacillota</taxon>
        <taxon>Bacilli</taxon>
        <taxon>Bacillales</taxon>
        <taxon>Bacillaceae</taxon>
        <taxon>Virgibacillus</taxon>
    </lineage>
</organism>